<dbReference type="GO" id="GO:0005524">
    <property type="term" value="F:ATP binding"/>
    <property type="evidence" value="ECO:0007669"/>
    <property type="project" value="UniProtKB-KW"/>
</dbReference>
<dbReference type="Gene3D" id="3.30.930.10">
    <property type="entry name" value="Bira Bifunctional Protein, Domain 2"/>
    <property type="match status" value="1"/>
</dbReference>
<evidence type="ECO:0000313" key="13">
    <source>
        <dbReference type="EMBL" id="ETR65696.1"/>
    </source>
</evidence>
<keyword evidence="4" id="KW-0820">tRNA-binding</keyword>
<dbReference type="InterPro" id="IPR018165">
    <property type="entry name" value="Ala-tRNA-synth_IIc_core"/>
</dbReference>
<keyword evidence="7" id="KW-0067">ATP-binding</keyword>
<keyword evidence="5" id="KW-0436">Ligase</keyword>
<feature type="domain" description="Alanyl-transfer RNA synthetases family profile" evidence="12">
    <location>
        <begin position="1"/>
        <end position="376"/>
    </location>
</feature>
<evidence type="ECO:0000256" key="5">
    <source>
        <dbReference type="ARBA" id="ARBA00022598"/>
    </source>
</evidence>
<evidence type="ECO:0000256" key="10">
    <source>
        <dbReference type="ARBA" id="ARBA00023146"/>
    </source>
</evidence>
<dbReference type="GO" id="GO:0000049">
    <property type="term" value="F:tRNA binding"/>
    <property type="evidence" value="ECO:0007669"/>
    <property type="project" value="UniProtKB-KW"/>
</dbReference>
<dbReference type="SUPFAM" id="SSF101353">
    <property type="entry name" value="Putative anticodon-binding domain of alanyl-tRNA synthetase (AlaRS)"/>
    <property type="match status" value="1"/>
</dbReference>
<evidence type="ECO:0000256" key="8">
    <source>
        <dbReference type="ARBA" id="ARBA00022884"/>
    </source>
</evidence>
<evidence type="ECO:0000259" key="12">
    <source>
        <dbReference type="PROSITE" id="PS50860"/>
    </source>
</evidence>
<comment type="caution">
    <text evidence="13">The sequence shown here is derived from an EMBL/GenBank/DDBJ whole genome shotgun (WGS) entry which is preliminary data.</text>
</comment>
<name>A0A1V1NT86_9BACT</name>
<dbReference type="GO" id="GO:0004813">
    <property type="term" value="F:alanine-tRNA ligase activity"/>
    <property type="evidence" value="ECO:0007669"/>
    <property type="project" value="UniProtKB-EC"/>
</dbReference>
<evidence type="ECO:0000256" key="11">
    <source>
        <dbReference type="ARBA" id="ARBA00032577"/>
    </source>
</evidence>
<feature type="non-terminal residue" evidence="13">
    <location>
        <position position="1"/>
    </location>
</feature>
<evidence type="ECO:0000256" key="2">
    <source>
        <dbReference type="ARBA" id="ARBA00013168"/>
    </source>
</evidence>
<proteinExistence type="inferred from homology"/>
<dbReference type="PRINTS" id="PR00980">
    <property type="entry name" value="TRNASYNTHALA"/>
</dbReference>
<dbReference type="InterPro" id="IPR018164">
    <property type="entry name" value="Ala-tRNA-synth_IIc_N"/>
</dbReference>
<reference evidence="14" key="1">
    <citation type="submission" date="2012-11" db="EMBL/GenBank/DDBJ databases">
        <authorList>
            <person name="Lucero-Rivera Y.E."/>
            <person name="Tovar-Ramirez D."/>
        </authorList>
    </citation>
    <scope>NUCLEOTIDE SEQUENCE [LARGE SCALE GENOMIC DNA]</scope>
    <source>
        <strain evidence="14">Araruama</strain>
    </source>
</reference>
<sequence length="376" mass="42486">FSFGDYFKREAIQFHYRLLTEIFGLPKDRLAVTVFSNDDEAYQIWSEEIGIDPKRIVRMGHETNFWRMGDTGPCGPTSEVMWDQSPHLGVDTIIPGIQADEDRFLEICNLVFMQFNRTKADPEESGRYDTPLPAPGIDTGMGFERITSVIQGVTSNYETDIFMPIIDAIQKLSGTTTKQKNENIIPYRVIADHIRAATFLITDGILPGAKGRESVCRLVIRRASRFGFKLGLNEPFLAKLSSAVIEIMGEHYTELFEHSDFINEVLTREELRFQRTLEHGINELEEELNALKSSGQNELSGEKSFNLKATHGLPIQVIQDIAKERNFTVDIESFAKEERKHSKISGGGQAMGYIDAADNYKNTFAILKSDNVLTDT</sequence>
<feature type="non-terminal residue" evidence="13">
    <location>
        <position position="376"/>
    </location>
</feature>
<evidence type="ECO:0000256" key="3">
    <source>
        <dbReference type="ARBA" id="ARBA00017959"/>
    </source>
</evidence>
<keyword evidence="10" id="KW-0030">Aminoacyl-tRNA synthetase</keyword>
<dbReference type="PANTHER" id="PTHR11777:SF9">
    <property type="entry name" value="ALANINE--TRNA LIGASE, CYTOPLASMIC"/>
    <property type="match status" value="1"/>
</dbReference>
<keyword evidence="6" id="KW-0547">Nucleotide-binding</keyword>
<evidence type="ECO:0000256" key="4">
    <source>
        <dbReference type="ARBA" id="ARBA00022555"/>
    </source>
</evidence>
<evidence type="ECO:0000256" key="9">
    <source>
        <dbReference type="ARBA" id="ARBA00022917"/>
    </source>
</evidence>
<dbReference type="AlphaFoldDB" id="A0A1V1NT86"/>
<dbReference type="EMBL" id="ATBP01002584">
    <property type="protein sequence ID" value="ETR65696.1"/>
    <property type="molecule type" value="Genomic_DNA"/>
</dbReference>
<gene>
    <name evidence="13" type="ORF">OMM_13856</name>
</gene>
<dbReference type="PROSITE" id="PS50860">
    <property type="entry name" value="AA_TRNA_LIGASE_II_ALA"/>
    <property type="match status" value="1"/>
</dbReference>
<dbReference type="InterPro" id="IPR002318">
    <property type="entry name" value="Ala-tRNA-lgiase_IIc"/>
</dbReference>
<accession>A0A1V1NT86</accession>
<dbReference type="SUPFAM" id="SSF55681">
    <property type="entry name" value="Class II aaRS and biotin synthetases"/>
    <property type="match status" value="1"/>
</dbReference>
<dbReference type="Proteomes" id="UP000189670">
    <property type="component" value="Unassembled WGS sequence"/>
</dbReference>
<dbReference type="InterPro" id="IPR045864">
    <property type="entry name" value="aa-tRNA-synth_II/BPL/LPL"/>
</dbReference>
<comment type="similarity">
    <text evidence="1">Belongs to the class-II aminoacyl-tRNA synthetase family.</text>
</comment>
<dbReference type="InterPro" id="IPR050058">
    <property type="entry name" value="Ala-tRNA_ligase"/>
</dbReference>
<evidence type="ECO:0000313" key="14">
    <source>
        <dbReference type="Proteomes" id="UP000189670"/>
    </source>
</evidence>
<organism evidence="13 14">
    <name type="scientific">Candidatus Magnetoglobus multicellularis str. Araruama</name>
    <dbReference type="NCBI Taxonomy" id="890399"/>
    <lineage>
        <taxon>Bacteria</taxon>
        <taxon>Pseudomonadati</taxon>
        <taxon>Thermodesulfobacteriota</taxon>
        <taxon>Desulfobacteria</taxon>
        <taxon>Desulfobacterales</taxon>
        <taxon>Desulfobacteraceae</taxon>
        <taxon>Candidatus Magnetoglobus</taxon>
    </lineage>
</organism>
<dbReference type="EC" id="6.1.1.7" evidence="2"/>
<dbReference type="GO" id="GO:0005829">
    <property type="term" value="C:cytosol"/>
    <property type="evidence" value="ECO:0007669"/>
    <property type="project" value="TreeGrafter"/>
</dbReference>
<keyword evidence="9" id="KW-0648">Protein biosynthesis</keyword>
<protein>
    <recommendedName>
        <fullName evidence="3">Alanine--tRNA ligase</fullName>
        <ecNumber evidence="2">6.1.1.7</ecNumber>
    </recommendedName>
    <alternativeName>
        <fullName evidence="11">Alanyl-tRNA synthetase</fullName>
    </alternativeName>
</protein>
<dbReference type="PANTHER" id="PTHR11777">
    <property type="entry name" value="ALANYL-TRNA SYNTHETASE"/>
    <property type="match status" value="1"/>
</dbReference>
<evidence type="ECO:0000256" key="1">
    <source>
        <dbReference type="ARBA" id="ARBA00008226"/>
    </source>
</evidence>
<keyword evidence="8" id="KW-0694">RNA-binding</keyword>
<evidence type="ECO:0000256" key="6">
    <source>
        <dbReference type="ARBA" id="ARBA00022741"/>
    </source>
</evidence>
<dbReference type="GO" id="GO:0006419">
    <property type="term" value="P:alanyl-tRNA aminoacylation"/>
    <property type="evidence" value="ECO:0007669"/>
    <property type="project" value="InterPro"/>
</dbReference>
<dbReference type="GO" id="GO:0002161">
    <property type="term" value="F:aminoacyl-tRNA deacylase activity"/>
    <property type="evidence" value="ECO:0007669"/>
    <property type="project" value="TreeGrafter"/>
</dbReference>
<evidence type="ECO:0000256" key="7">
    <source>
        <dbReference type="ARBA" id="ARBA00022840"/>
    </source>
</evidence>
<dbReference type="Pfam" id="PF01411">
    <property type="entry name" value="tRNA-synt_2c"/>
    <property type="match status" value="1"/>
</dbReference>
<dbReference type="InterPro" id="IPR018162">
    <property type="entry name" value="Ala-tRNA-ligase_IIc_anticod-bd"/>
</dbReference>